<feature type="transmembrane region" description="Helical" evidence="1">
    <location>
        <begin position="55"/>
        <end position="76"/>
    </location>
</feature>
<keyword evidence="1" id="KW-1133">Transmembrane helix</keyword>
<keyword evidence="5" id="KW-1185">Reference proteome</keyword>
<organism evidence="2 4">
    <name type="scientific">Archangium gephyra</name>
    <dbReference type="NCBI Taxonomy" id="48"/>
    <lineage>
        <taxon>Bacteria</taxon>
        <taxon>Pseudomonadati</taxon>
        <taxon>Myxococcota</taxon>
        <taxon>Myxococcia</taxon>
        <taxon>Myxococcales</taxon>
        <taxon>Cystobacterineae</taxon>
        <taxon>Archangiaceae</taxon>
        <taxon>Archangium</taxon>
    </lineage>
</organism>
<keyword evidence="1" id="KW-0812">Transmembrane</keyword>
<dbReference type="InterPro" id="IPR027268">
    <property type="entry name" value="Peptidase_M4/M1_CTD_sf"/>
</dbReference>
<feature type="transmembrane region" description="Helical" evidence="1">
    <location>
        <begin position="444"/>
        <end position="463"/>
    </location>
</feature>
<gene>
    <name evidence="2" type="ORF">AA314_00036</name>
    <name evidence="3" type="ORF">ATI61_12155</name>
</gene>
<evidence type="ECO:0000313" key="3">
    <source>
        <dbReference type="EMBL" id="REG20490.1"/>
    </source>
</evidence>
<evidence type="ECO:0000313" key="4">
    <source>
        <dbReference type="Proteomes" id="UP000035579"/>
    </source>
</evidence>
<protein>
    <submittedName>
        <fullName evidence="2">Membrane protein</fullName>
    </submittedName>
</protein>
<feature type="transmembrane region" description="Helical" evidence="1">
    <location>
        <begin position="358"/>
        <end position="384"/>
    </location>
</feature>
<dbReference type="EMBL" id="CP011509">
    <property type="protein sequence ID" value="AKI98409.1"/>
    <property type="molecule type" value="Genomic_DNA"/>
</dbReference>
<dbReference type="PANTHER" id="PTHR43471:SF1">
    <property type="entry name" value="ABC TRANSPORTER PERMEASE PROTEIN NOSY-RELATED"/>
    <property type="match status" value="1"/>
</dbReference>
<feature type="transmembrane region" description="Helical" evidence="1">
    <location>
        <begin position="315"/>
        <end position="338"/>
    </location>
</feature>
<feature type="transmembrane region" description="Helical" evidence="1">
    <location>
        <begin position="475"/>
        <end position="491"/>
    </location>
</feature>
<sequence length="1195" mass="130670">MMLREIFRYELGLQARRVTPWLSFVLLLGFVYQVANEAQIEQARDGGYLFNSPFALGVVSVLGSLMGLLVPAPLAGDAAARDVQLRMHPLLYTTPVGRTAYLGGRFLAAFTLTALVVLAVPLGLLLAAYAPGPEPELLGPLRPAAYAGVYLCITLPNAFVACALMFSFAVLSRRAMTAYLCAVLLFATTLVGRLYVAGALRHWGAGKLVDPLGFTVLNELSQSWTPGEKNTGLLELAEALAANRLLWLALAAAALAFTHLRFRFAHPGVDAGRGRRAAAVPPPARIGPITVPPVRPAPGAVARTRQVWAVAAQSLRALIAGPGGVALVLMPLFLLLVAPEIMQHMGVPKAPSTRLLTGFISANGDLLGMVMPLLVIFCAGGLVWREREAGVSELADAAPTPDWVPFLGKLAGLALMIVLLQAALTATSLLIQVGLGHAAFEPRVYLSILFGLKLADHLLFALLGLGVHVLVDQKYAGHAVLLLVYGLRFFGPSLGLEDPLWVYGSDPGWEYNDLNGFGPHLTAWAWFKAYWAAWALLLAVAARLLWVRGRVSGPRERLQLARHRLTRPVALTGALAGAAVLGVGGFIVYNTHVLHPFRTRAQVEEARAEYERLYGQYARLPQPRITSVKLHVELHPRHRRAELRGTYTLVNRSREAMATLHIGLAEGVETGPLRFDRAATPSHVDAELGHSVYTLQPPLQPGEALQLGFEVRFAPRGFTHGQADASVVRNGTYVQPRRWLPAIGYQESRELNEAGVRRAHGLAPRPPIPTLEDSEGLREQGAGRIAFDAVVGTDAGQVAVAPGALRREWTEGGRRYFHYVTDVPISHDYALYSAAYAVREARWRDVALQVFHHPGHPGNVERILHGMQASLDFLTEQFGPYPHRQLRFVEHAGEGIGLHSAPVNVSYREGFSQLQSEADPREVDFPFAVVAHEVGHKWWGNQLKPAPVVGAPLLNESLSWYSALGVVERTYGRAHLERLLAVMRIEYLTPRSRAGVPLLQTVEWFQAYRKGPFAMFALREYVGEARVNGALRTMMEKYGAGQPPLPTSLDLYRELQAVTPPEQQGLLHDLFAANTYWELKTKRATVEPAEGGAWRVSLDVVARKVVVDEVGHLTEVPMDEPVELGVYAAAEGEGQGEPLHLRMTRVRSGEQRLTVTVPKRPARAGIDPRHLLIDVDPEDNTVDTKTEDTVLIGRH</sequence>
<evidence type="ECO:0000256" key="1">
    <source>
        <dbReference type="SAM" id="Phobius"/>
    </source>
</evidence>
<dbReference type="KEGG" id="age:AA314_00036"/>
<proteinExistence type="predicted"/>
<feature type="transmembrane region" description="Helical" evidence="1">
    <location>
        <begin position="106"/>
        <end position="128"/>
    </location>
</feature>
<feature type="transmembrane region" description="Helical" evidence="1">
    <location>
        <begin position="410"/>
        <end position="432"/>
    </location>
</feature>
<evidence type="ECO:0000313" key="2">
    <source>
        <dbReference type="EMBL" id="AKI98409.1"/>
    </source>
</evidence>
<feature type="transmembrane region" description="Helical" evidence="1">
    <location>
        <begin position="568"/>
        <end position="589"/>
    </location>
</feature>
<dbReference type="Proteomes" id="UP000256345">
    <property type="component" value="Unassembled WGS sequence"/>
</dbReference>
<feature type="transmembrane region" description="Helical" evidence="1">
    <location>
        <begin position="148"/>
        <end position="171"/>
    </location>
</feature>
<dbReference type="Proteomes" id="UP000035579">
    <property type="component" value="Chromosome"/>
</dbReference>
<accession>A0AAC8T9Y5</accession>
<dbReference type="RefSeq" id="WP_047853793.1">
    <property type="nucleotide sequence ID" value="NZ_CP011509.1"/>
</dbReference>
<keyword evidence="1" id="KW-0472">Membrane</keyword>
<evidence type="ECO:0000313" key="5">
    <source>
        <dbReference type="Proteomes" id="UP000256345"/>
    </source>
</evidence>
<feature type="transmembrane region" description="Helical" evidence="1">
    <location>
        <begin position="178"/>
        <end position="196"/>
    </location>
</feature>
<reference evidence="2 4" key="1">
    <citation type="submission" date="2015-05" db="EMBL/GenBank/DDBJ databases">
        <title>Genome assembly of Archangium gephyra DSM 2261.</title>
        <authorList>
            <person name="Sharma G."/>
            <person name="Subramanian S."/>
        </authorList>
    </citation>
    <scope>NUCLEOTIDE SEQUENCE [LARGE SCALE GENOMIC DNA]</scope>
    <source>
        <strain evidence="2 4">DSM 2261</strain>
    </source>
</reference>
<dbReference type="EMBL" id="QUMU01000021">
    <property type="protein sequence ID" value="REG20490.1"/>
    <property type="molecule type" value="Genomic_DNA"/>
</dbReference>
<feature type="transmembrane region" description="Helical" evidence="1">
    <location>
        <begin position="245"/>
        <end position="264"/>
    </location>
</feature>
<feature type="transmembrane region" description="Helical" evidence="1">
    <location>
        <begin position="529"/>
        <end position="547"/>
    </location>
</feature>
<dbReference type="SUPFAM" id="SSF55486">
    <property type="entry name" value="Metalloproteases ('zincins'), catalytic domain"/>
    <property type="match status" value="1"/>
</dbReference>
<dbReference type="AlphaFoldDB" id="A0AAC8T9Y5"/>
<dbReference type="PANTHER" id="PTHR43471">
    <property type="entry name" value="ABC TRANSPORTER PERMEASE"/>
    <property type="match status" value="1"/>
</dbReference>
<name>A0AAC8T9Y5_9BACT</name>
<feature type="transmembrane region" description="Helical" evidence="1">
    <location>
        <begin position="18"/>
        <end position="35"/>
    </location>
</feature>
<reference evidence="3 5" key="2">
    <citation type="submission" date="2018-08" db="EMBL/GenBank/DDBJ databases">
        <title>Genomic Encyclopedia of Archaeal and Bacterial Type Strains, Phase II (KMG-II): from individual species to whole genera.</title>
        <authorList>
            <person name="Goeker M."/>
        </authorList>
    </citation>
    <scope>NUCLEOTIDE SEQUENCE [LARGE SCALE GENOMIC DNA]</scope>
    <source>
        <strain evidence="3 5">DSM 2261</strain>
    </source>
</reference>
<dbReference type="Gene3D" id="1.10.390.10">
    <property type="entry name" value="Neutral Protease Domain 2"/>
    <property type="match status" value="1"/>
</dbReference>